<feature type="domain" description="Cysteine-rich CPCC" evidence="1">
    <location>
        <begin position="11"/>
        <end position="82"/>
    </location>
</feature>
<organism evidence="2 3">
    <name type="scientific">Nonlabens spongiae</name>
    <dbReference type="NCBI Taxonomy" id="331648"/>
    <lineage>
        <taxon>Bacteria</taxon>
        <taxon>Pseudomonadati</taxon>
        <taxon>Bacteroidota</taxon>
        <taxon>Flavobacteriia</taxon>
        <taxon>Flavobacteriales</taxon>
        <taxon>Flavobacteriaceae</taxon>
        <taxon>Nonlabens</taxon>
    </lineage>
</organism>
<accession>A0A1W6MP13</accession>
<protein>
    <recommendedName>
        <fullName evidence="1">Cysteine-rich CPCC domain-containing protein</fullName>
    </recommendedName>
</protein>
<dbReference type="Proteomes" id="UP000193431">
    <property type="component" value="Chromosome"/>
</dbReference>
<evidence type="ECO:0000313" key="3">
    <source>
        <dbReference type="Proteomes" id="UP000193431"/>
    </source>
</evidence>
<dbReference type="InterPro" id="IPR025983">
    <property type="entry name" value="Cys_rich_CPCC"/>
</dbReference>
<dbReference type="AlphaFoldDB" id="A0A1W6MP13"/>
<proteinExistence type="predicted"/>
<gene>
    <name evidence="2" type="ORF">BST97_15320</name>
</gene>
<dbReference type="Pfam" id="PF14206">
    <property type="entry name" value="Cys_rich_CPCC"/>
    <property type="match status" value="1"/>
</dbReference>
<dbReference type="OrthoDB" id="1456570at2"/>
<dbReference type="RefSeq" id="WP_085768048.1">
    <property type="nucleotide sequence ID" value="NZ_CP019344.1"/>
</dbReference>
<sequence>MELNPDKNYNQCPCCDYFTIAEMAGFEICPVCFWEDDGQDLKELDKNSGPNHITLREGRTNFKKFKVSDPRYLRDVISQSDREQYLYLRREV</sequence>
<dbReference type="STRING" id="331648.BST97_15320"/>
<evidence type="ECO:0000313" key="2">
    <source>
        <dbReference type="EMBL" id="ARN79246.1"/>
    </source>
</evidence>
<evidence type="ECO:0000259" key="1">
    <source>
        <dbReference type="Pfam" id="PF14206"/>
    </source>
</evidence>
<keyword evidence="3" id="KW-1185">Reference proteome</keyword>
<name>A0A1W6MP13_9FLAO</name>
<reference evidence="2 3" key="1">
    <citation type="submission" date="2016-11" db="EMBL/GenBank/DDBJ databases">
        <title>Trade-off between light-utilization and light-protection in marine flavobacteria.</title>
        <authorList>
            <person name="Kumagai Y."/>
        </authorList>
    </citation>
    <scope>NUCLEOTIDE SEQUENCE [LARGE SCALE GENOMIC DNA]</scope>
    <source>
        <strain evidence="2 3">JCM 13191</strain>
    </source>
</reference>
<dbReference type="EMBL" id="CP019344">
    <property type="protein sequence ID" value="ARN79246.1"/>
    <property type="molecule type" value="Genomic_DNA"/>
</dbReference>